<evidence type="ECO:0000256" key="1">
    <source>
        <dbReference type="SAM" id="Phobius"/>
    </source>
</evidence>
<keyword evidence="1" id="KW-0472">Membrane</keyword>
<feature type="transmembrane region" description="Helical" evidence="1">
    <location>
        <begin position="12"/>
        <end position="29"/>
    </location>
</feature>
<gene>
    <name evidence="2" type="ORF">AM1BK_01890</name>
</gene>
<proteinExistence type="predicted"/>
<reference evidence="2 3" key="1">
    <citation type="journal article" date="2022" name="Int. J. Syst. Evol. Microbiol.">
        <title>Neobacillus kokaensis sp. nov., isolated from soil.</title>
        <authorList>
            <person name="Yuki K."/>
            <person name="Matsubara H."/>
            <person name="Yamaguchi S."/>
        </authorList>
    </citation>
    <scope>NUCLEOTIDE SEQUENCE [LARGE SCALE GENOMIC DNA]</scope>
    <source>
        <strain evidence="2 3">LOB 377</strain>
    </source>
</reference>
<evidence type="ECO:0000313" key="3">
    <source>
        <dbReference type="Proteomes" id="UP000637074"/>
    </source>
</evidence>
<dbReference type="Proteomes" id="UP000637074">
    <property type="component" value="Unassembled WGS sequence"/>
</dbReference>
<keyword evidence="3" id="KW-1185">Reference proteome</keyword>
<protein>
    <recommendedName>
        <fullName evidence="4">VanZ-like domain-containing protein</fullName>
    </recommendedName>
</protein>
<evidence type="ECO:0000313" key="2">
    <source>
        <dbReference type="EMBL" id="GHH96646.1"/>
    </source>
</evidence>
<comment type="caution">
    <text evidence="2">The sequence shown here is derived from an EMBL/GenBank/DDBJ whole genome shotgun (WGS) entry which is preliminary data.</text>
</comment>
<feature type="transmembrane region" description="Helical" evidence="1">
    <location>
        <begin position="41"/>
        <end position="59"/>
    </location>
</feature>
<sequence length="191" mass="21970">MFYGTKLFYKVLYYVTAMAPAYFLFLLQINDKFKMAFDTNIYLLCLILFIIINTLAYLLKSSLYRHYIKERGNEVPSSEIPQYSESNLEESNGSVISFLLGNIIPGVLIMENSLNEAIVVFVLLQILIFILIMKSSDIFPNILLIIMGVDLCKTKEGKYIFIFKKDIVSETKVFQIGDSAKSKTFITIYKK</sequence>
<dbReference type="EMBL" id="BNDS01000001">
    <property type="protein sequence ID" value="GHH96646.1"/>
    <property type="molecule type" value="Genomic_DNA"/>
</dbReference>
<accession>A0ABQ3MXK4</accession>
<keyword evidence="1" id="KW-1133">Transmembrane helix</keyword>
<organism evidence="2 3">
    <name type="scientific">Neobacillus kokaensis</name>
    <dbReference type="NCBI Taxonomy" id="2759023"/>
    <lineage>
        <taxon>Bacteria</taxon>
        <taxon>Bacillati</taxon>
        <taxon>Bacillota</taxon>
        <taxon>Bacilli</taxon>
        <taxon>Bacillales</taxon>
        <taxon>Bacillaceae</taxon>
        <taxon>Neobacillus</taxon>
    </lineage>
</organism>
<name>A0ABQ3MXK4_9BACI</name>
<feature type="transmembrane region" description="Helical" evidence="1">
    <location>
        <begin position="114"/>
        <end position="132"/>
    </location>
</feature>
<keyword evidence="1" id="KW-0812">Transmembrane</keyword>
<evidence type="ECO:0008006" key="4">
    <source>
        <dbReference type="Google" id="ProtNLM"/>
    </source>
</evidence>
<dbReference type="RefSeq" id="WP_223282532.1">
    <property type="nucleotide sequence ID" value="NZ_BNDS01000001.1"/>
</dbReference>